<evidence type="ECO:0000256" key="7">
    <source>
        <dbReference type="RuleBase" id="RU364069"/>
    </source>
</evidence>
<sequence length="181" mass="20708">MKILKTIFEECYLIQHEVFKDGRGTFQEAYNKKAFEHLTGTKVDFVQDNLSTSKKGVLRGLHFQKEPHAQAKLIRVVKGEVLDVVVDLRKSSKTFGQHYKMRLSAEMGTSFFLPKGMAHGFLSLSDEVIFHYKCDSFYNPNAENGIAFNDPDLAIDWGCPINKLMLSEKDRRLPTFNSLNL</sequence>
<evidence type="ECO:0000256" key="2">
    <source>
        <dbReference type="ARBA" id="ARBA00001997"/>
    </source>
</evidence>
<keyword evidence="7" id="KW-0413">Isomerase</keyword>
<feature type="active site" description="Proton donor" evidence="5">
    <location>
        <position position="132"/>
    </location>
</feature>
<comment type="catalytic activity">
    <reaction evidence="1 7">
        <text>dTDP-4-dehydro-6-deoxy-alpha-D-glucose = dTDP-4-dehydro-beta-L-rhamnose</text>
        <dbReference type="Rhea" id="RHEA:16969"/>
        <dbReference type="ChEBI" id="CHEBI:57649"/>
        <dbReference type="ChEBI" id="CHEBI:62830"/>
        <dbReference type="EC" id="5.1.3.13"/>
    </reaction>
</comment>
<dbReference type="InterPro" id="IPR000888">
    <property type="entry name" value="RmlC-like"/>
</dbReference>
<dbReference type="PANTHER" id="PTHR21047">
    <property type="entry name" value="DTDP-6-DEOXY-D-GLUCOSE-3,5 EPIMERASE"/>
    <property type="match status" value="1"/>
</dbReference>
<dbReference type="CDD" id="cd00438">
    <property type="entry name" value="cupin_RmlC"/>
    <property type="match status" value="1"/>
</dbReference>
<name>A0A0D5YRR7_9FLAO</name>
<comment type="subunit">
    <text evidence="7">Homodimer.</text>
</comment>
<evidence type="ECO:0000256" key="6">
    <source>
        <dbReference type="PIRSR" id="PIRSR600888-3"/>
    </source>
</evidence>
<proteinExistence type="inferred from homology"/>
<dbReference type="EMBL" id="CP011071">
    <property type="protein sequence ID" value="AKA34985.1"/>
    <property type="molecule type" value="Genomic_DNA"/>
</dbReference>
<dbReference type="GO" id="GO:0008830">
    <property type="term" value="F:dTDP-4-dehydrorhamnose 3,5-epimerase activity"/>
    <property type="evidence" value="ECO:0007669"/>
    <property type="project" value="UniProtKB-UniRule"/>
</dbReference>
<dbReference type="OrthoDB" id="9800680at2"/>
<dbReference type="RefSeq" id="WP_045801693.1">
    <property type="nucleotide sequence ID" value="NZ_CP011071.1"/>
</dbReference>
<dbReference type="InterPro" id="IPR011051">
    <property type="entry name" value="RmlC_Cupin_sf"/>
</dbReference>
<dbReference type="STRING" id="516051.VC82_1357"/>
<reference evidence="8 9" key="1">
    <citation type="submission" date="2015-03" db="EMBL/GenBank/DDBJ databases">
        <title>Complete genome sequence of Muricauda lutaonensis CC-HSB-11T, isolated from a coastal hot spring.</title>
        <authorList>
            <person name="Kim K.M."/>
        </authorList>
    </citation>
    <scope>NUCLEOTIDE SEQUENCE [LARGE SCALE GENOMIC DNA]</scope>
    <source>
        <strain evidence="8 9">CC-HSB-11</strain>
    </source>
</reference>
<dbReference type="NCBIfam" id="TIGR01221">
    <property type="entry name" value="rmlC"/>
    <property type="match status" value="1"/>
</dbReference>
<dbReference type="EC" id="5.1.3.13" evidence="3 7"/>
<dbReference type="Proteomes" id="UP000032726">
    <property type="component" value="Chromosome"/>
</dbReference>
<protein>
    <recommendedName>
        <fullName evidence="4 7">dTDP-4-dehydrorhamnose 3,5-epimerase</fullName>
        <ecNumber evidence="3 7">5.1.3.13</ecNumber>
    </recommendedName>
    <alternativeName>
        <fullName evidence="7">Thymidine diphospho-4-keto-rhamnose 3,5-epimerase</fullName>
    </alternativeName>
</protein>
<evidence type="ECO:0000256" key="4">
    <source>
        <dbReference type="ARBA" id="ARBA00019595"/>
    </source>
</evidence>
<feature type="active site" description="Proton acceptor" evidence="5">
    <location>
        <position position="62"/>
    </location>
</feature>
<dbReference type="PANTHER" id="PTHR21047:SF2">
    <property type="entry name" value="THYMIDINE DIPHOSPHO-4-KETO-RHAMNOSE 3,5-EPIMERASE"/>
    <property type="match status" value="1"/>
</dbReference>
<dbReference type="UniPathway" id="UPA00124"/>
<gene>
    <name evidence="8" type="ORF">VC82_1357</name>
</gene>
<dbReference type="HOGENOM" id="CLU_090940_1_1_10"/>
<evidence type="ECO:0000256" key="1">
    <source>
        <dbReference type="ARBA" id="ARBA00001298"/>
    </source>
</evidence>
<dbReference type="Pfam" id="PF00908">
    <property type="entry name" value="dTDP_sugar_isom"/>
    <property type="match status" value="1"/>
</dbReference>
<dbReference type="KEGG" id="mlt:VC82_1357"/>
<accession>A0A0D5YRR7</accession>
<dbReference type="GO" id="GO:0000271">
    <property type="term" value="P:polysaccharide biosynthetic process"/>
    <property type="evidence" value="ECO:0007669"/>
    <property type="project" value="TreeGrafter"/>
</dbReference>
<dbReference type="AlphaFoldDB" id="A0A0D5YRR7"/>
<dbReference type="InterPro" id="IPR014710">
    <property type="entry name" value="RmlC-like_jellyroll"/>
</dbReference>
<evidence type="ECO:0000313" key="8">
    <source>
        <dbReference type="EMBL" id="AKA34985.1"/>
    </source>
</evidence>
<comment type="similarity">
    <text evidence="7">Belongs to the dTDP-4-dehydrorhamnose 3,5-epimerase family.</text>
</comment>
<comment type="function">
    <text evidence="2 7">Catalyzes the epimerization of the C3' and C5'positions of dTDP-6-deoxy-D-xylo-4-hexulose, forming dTDP-6-deoxy-L-lyxo-4-hexulose.</text>
</comment>
<evidence type="ECO:0000256" key="5">
    <source>
        <dbReference type="PIRSR" id="PIRSR600888-1"/>
    </source>
</evidence>
<keyword evidence="9" id="KW-1185">Reference proteome</keyword>
<dbReference type="SUPFAM" id="SSF51182">
    <property type="entry name" value="RmlC-like cupins"/>
    <property type="match status" value="1"/>
</dbReference>
<evidence type="ECO:0000313" key="9">
    <source>
        <dbReference type="Proteomes" id="UP000032726"/>
    </source>
</evidence>
<feature type="site" description="Participates in a stacking interaction with the thymidine ring of dTDP-4-oxo-6-deoxyglucose" evidence="6">
    <location>
        <position position="138"/>
    </location>
</feature>
<organism evidence="8 9">
    <name type="scientific">Flagellimonas lutaonensis</name>
    <dbReference type="NCBI Taxonomy" id="516051"/>
    <lineage>
        <taxon>Bacteria</taxon>
        <taxon>Pseudomonadati</taxon>
        <taxon>Bacteroidota</taxon>
        <taxon>Flavobacteriia</taxon>
        <taxon>Flavobacteriales</taxon>
        <taxon>Flavobacteriaceae</taxon>
        <taxon>Flagellimonas</taxon>
    </lineage>
</organism>
<dbReference type="Gene3D" id="2.60.120.10">
    <property type="entry name" value="Jelly Rolls"/>
    <property type="match status" value="1"/>
</dbReference>
<evidence type="ECO:0000256" key="3">
    <source>
        <dbReference type="ARBA" id="ARBA00012098"/>
    </source>
</evidence>
<comment type="pathway">
    <text evidence="7">Carbohydrate biosynthesis; dTDP-L-rhamnose biosynthesis.</text>
</comment>
<dbReference type="GO" id="GO:0019305">
    <property type="term" value="P:dTDP-rhamnose biosynthetic process"/>
    <property type="evidence" value="ECO:0007669"/>
    <property type="project" value="UniProtKB-UniRule"/>
</dbReference>
<dbReference type="GO" id="GO:0005829">
    <property type="term" value="C:cytosol"/>
    <property type="evidence" value="ECO:0007669"/>
    <property type="project" value="TreeGrafter"/>
</dbReference>
<dbReference type="PATRIC" id="fig|516051.4.peg.1403"/>